<evidence type="ECO:0000313" key="3">
    <source>
        <dbReference type="EMBL" id="HGT71021.1"/>
    </source>
</evidence>
<comment type="caution">
    <text evidence="3">The sequence shown here is derived from an EMBL/GenBank/DDBJ whole genome shotgun (WGS) entry which is preliminary data.</text>
</comment>
<keyword evidence="2" id="KW-0812">Transmembrane</keyword>
<feature type="transmembrane region" description="Helical" evidence="2">
    <location>
        <begin position="54"/>
        <end position="76"/>
    </location>
</feature>
<feature type="transmembrane region" description="Helical" evidence="2">
    <location>
        <begin position="88"/>
        <end position="106"/>
    </location>
</feature>
<evidence type="ECO:0000256" key="1">
    <source>
        <dbReference type="SAM" id="MobiDB-lite"/>
    </source>
</evidence>
<keyword evidence="2" id="KW-1133">Transmembrane helix</keyword>
<organism evidence="3">
    <name type="scientific">candidate division CPR3 bacterium</name>
    <dbReference type="NCBI Taxonomy" id="2268181"/>
    <lineage>
        <taxon>Bacteria</taxon>
        <taxon>Bacteria division CPR3</taxon>
    </lineage>
</organism>
<dbReference type="EMBL" id="DSYQ01000008">
    <property type="protein sequence ID" value="HGT71021.1"/>
    <property type="molecule type" value="Genomic_DNA"/>
</dbReference>
<feature type="compositionally biased region" description="Polar residues" evidence="1">
    <location>
        <begin position="228"/>
        <end position="244"/>
    </location>
</feature>
<accession>A0A7C4R5L0</accession>
<dbReference type="AlphaFoldDB" id="A0A7C4R5L0"/>
<protein>
    <submittedName>
        <fullName evidence="3">Uncharacterized protein</fullName>
    </submittedName>
</protein>
<name>A0A7C4R5L0_UNCC3</name>
<reference evidence="3" key="1">
    <citation type="journal article" date="2020" name="mSystems">
        <title>Genome- and Community-Level Interaction Insights into Carbon Utilization and Element Cycling Functions of Hydrothermarchaeota in Hydrothermal Sediment.</title>
        <authorList>
            <person name="Zhou Z."/>
            <person name="Liu Y."/>
            <person name="Xu W."/>
            <person name="Pan J."/>
            <person name="Luo Z.H."/>
            <person name="Li M."/>
        </authorList>
    </citation>
    <scope>NUCLEOTIDE SEQUENCE [LARGE SCALE GENOMIC DNA]</scope>
    <source>
        <strain evidence="3">SpSt-579</strain>
    </source>
</reference>
<feature type="transmembrane region" description="Helical" evidence="2">
    <location>
        <begin position="12"/>
        <end position="34"/>
    </location>
</feature>
<keyword evidence="2" id="KW-0472">Membrane</keyword>
<gene>
    <name evidence="3" type="ORF">ENT43_02050</name>
</gene>
<feature type="region of interest" description="Disordered" evidence="1">
    <location>
        <begin position="228"/>
        <end position="259"/>
    </location>
</feature>
<evidence type="ECO:0000256" key="2">
    <source>
        <dbReference type="SAM" id="Phobius"/>
    </source>
</evidence>
<proteinExistence type="predicted"/>
<sequence length="259" mass="29752">MRKIIDLVREFAIQIVLIVVFFIGLLIFIRFVGLVTTLYTFKILAVRINNNYGFPLWISYLLSLFFVCLFFYSFRFSFSFKKKVRKKGAIILIGSYIFFVVVAAFVERDNAYTTSGKPTKCFASTPSGYEYVPCNWRVHPKFGSEVKPVNQEVVASMWRNKNGDWHVERISPNKDTRFFSPDGIPLVWFYQKPDGSIDFFGQPGMHPQLPEIELTPVTKEVVIRILEKSSQSEPTSTNSVSRTVEPNIGSLKELGELLE</sequence>